<dbReference type="AlphaFoldDB" id="A0A4Z2H0A5"/>
<keyword evidence="2" id="KW-1185">Reference proteome</keyword>
<comment type="caution">
    <text evidence="1">The sequence shown here is derived from an EMBL/GenBank/DDBJ whole genome shotgun (WGS) entry which is preliminary data.</text>
</comment>
<protein>
    <submittedName>
        <fullName evidence="1">Uncharacterized protein</fullName>
    </submittedName>
</protein>
<organism evidence="1 2">
    <name type="scientific">Liparis tanakae</name>
    <name type="common">Tanaka's snailfish</name>
    <dbReference type="NCBI Taxonomy" id="230148"/>
    <lineage>
        <taxon>Eukaryota</taxon>
        <taxon>Metazoa</taxon>
        <taxon>Chordata</taxon>
        <taxon>Craniata</taxon>
        <taxon>Vertebrata</taxon>
        <taxon>Euteleostomi</taxon>
        <taxon>Actinopterygii</taxon>
        <taxon>Neopterygii</taxon>
        <taxon>Teleostei</taxon>
        <taxon>Neoteleostei</taxon>
        <taxon>Acanthomorphata</taxon>
        <taxon>Eupercaria</taxon>
        <taxon>Perciformes</taxon>
        <taxon>Cottioidei</taxon>
        <taxon>Cottales</taxon>
        <taxon>Liparidae</taxon>
        <taxon>Liparis</taxon>
    </lineage>
</organism>
<evidence type="ECO:0000313" key="1">
    <source>
        <dbReference type="EMBL" id="TNN59278.1"/>
    </source>
</evidence>
<dbReference type="EMBL" id="SRLO01000359">
    <property type="protein sequence ID" value="TNN59278.1"/>
    <property type="molecule type" value="Genomic_DNA"/>
</dbReference>
<gene>
    <name evidence="1" type="ORF">EYF80_030465</name>
</gene>
<sequence length="101" mass="11448">MVAEGNKKSIKTARNRDVPSLWRGERSRGLIIPSVCLEDLFESFKLHLPVVLLNLDMDAPVAMASSSLSRSAPRRRRWRHGAAQHANVASRALRKRVFMKQ</sequence>
<name>A0A4Z2H0A5_9TELE</name>
<reference evidence="1 2" key="1">
    <citation type="submission" date="2019-03" db="EMBL/GenBank/DDBJ databases">
        <title>First draft genome of Liparis tanakae, snailfish: a comprehensive survey of snailfish specific genes.</title>
        <authorList>
            <person name="Kim W."/>
            <person name="Song I."/>
            <person name="Jeong J.-H."/>
            <person name="Kim D."/>
            <person name="Kim S."/>
            <person name="Ryu S."/>
            <person name="Song J.Y."/>
            <person name="Lee S.K."/>
        </authorList>
    </citation>
    <scope>NUCLEOTIDE SEQUENCE [LARGE SCALE GENOMIC DNA]</scope>
    <source>
        <tissue evidence="1">Muscle</tissue>
    </source>
</reference>
<proteinExistence type="predicted"/>
<dbReference type="Proteomes" id="UP000314294">
    <property type="component" value="Unassembled WGS sequence"/>
</dbReference>
<accession>A0A4Z2H0A5</accession>
<evidence type="ECO:0000313" key="2">
    <source>
        <dbReference type="Proteomes" id="UP000314294"/>
    </source>
</evidence>